<dbReference type="Gene3D" id="1.10.150.130">
    <property type="match status" value="1"/>
</dbReference>
<dbReference type="InterPro" id="IPR010998">
    <property type="entry name" value="Integrase_recombinase_N"/>
</dbReference>
<dbReference type="Proteomes" id="UP001459714">
    <property type="component" value="Unassembled WGS sequence"/>
</dbReference>
<protein>
    <submittedName>
        <fullName evidence="9">Tyrosine-type recombinase/integrase</fullName>
    </submittedName>
</protein>
<evidence type="ECO:0000256" key="5">
    <source>
        <dbReference type="PROSITE-ProRule" id="PRU01248"/>
    </source>
</evidence>
<keyword evidence="6" id="KW-1133">Transmembrane helix</keyword>
<dbReference type="InterPro" id="IPR011010">
    <property type="entry name" value="DNA_brk_join_enz"/>
</dbReference>
<sequence length="301" mass="35592">MQNYVTPFVRYLYEEAKDPKTIASYRTTVVHFLTWKEQRDGEYIIEETRPIDIKEYISYLKHQCKRKPATINKYIAALKVFFAFLLSSGIIKDNPMTRIKVEKLDYANGANQTKWLTKEEQDRFISYVQLEPNEFKRLRNLAIIDLMLYSGLRVNEVSSLEINDIITKDKDVQVIIREGKGNKFATVILVQKHAKNLRKWLKYRKNLEKDIHKESTRLFVSERSPFLSERGIQKMLTKYARLANMENITPHRFRHSFCKNLANAETPIEIIRRLARHESIQTTAIYLESSQEEQIEALRKV</sequence>
<comment type="caution">
    <text evidence="9">The sequence shown here is derived from an EMBL/GenBank/DDBJ whole genome shotgun (WGS) entry which is preliminary data.</text>
</comment>
<feature type="transmembrane region" description="Helical" evidence="6">
    <location>
        <begin position="71"/>
        <end position="91"/>
    </location>
</feature>
<keyword evidence="10" id="KW-1185">Reference proteome</keyword>
<evidence type="ECO:0000313" key="10">
    <source>
        <dbReference type="Proteomes" id="UP001459714"/>
    </source>
</evidence>
<dbReference type="InterPro" id="IPR004107">
    <property type="entry name" value="Integrase_SAM-like_N"/>
</dbReference>
<evidence type="ECO:0000256" key="4">
    <source>
        <dbReference type="ARBA" id="ARBA00023172"/>
    </source>
</evidence>
<dbReference type="EMBL" id="JBBYAK010000001">
    <property type="protein sequence ID" value="MEL3959030.1"/>
    <property type="molecule type" value="Genomic_DNA"/>
</dbReference>
<dbReference type="Pfam" id="PF02899">
    <property type="entry name" value="Phage_int_SAM_1"/>
    <property type="match status" value="1"/>
</dbReference>
<dbReference type="SUPFAM" id="SSF56349">
    <property type="entry name" value="DNA breaking-rejoining enzymes"/>
    <property type="match status" value="1"/>
</dbReference>
<keyword evidence="2" id="KW-0229">DNA integration</keyword>
<dbReference type="PROSITE" id="PS51898">
    <property type="entry name" value="TYR_RECOMBINASE"/>
    <property type="match status" value="1"/>
</dbReference>
<keyword evidence="6" id="KW-0472">Membrane</keyword>
<feature type="domain" description="Tyr recombinase" evidence="7">
    <location>
        <begin position="111"/>
        <end position="299"/>
    </location>
</feature>
<feature type="domain" description="Core-binding (CB)" evidence="8">
    <location>
        <begin position="1"/>
        <end position="86"/>
    </location>
</feature>
<dbReference type="InterPro" id="IPR050090">
    <property type="entry name" value="Tyrosine_recombinase_XerCD"/>
</dbReference>
<dbReference type="InterPro" id="IPR044068">
    <property type="entry name" value="CB"/>
</dbReference>
<dbReference type="InterPro" id="IPR002104">
    <property type="entry name" value="Integrase_catalytic"/>
</dbReference>
<dbReference type="Gene3D" id="1.10.443.10">
    <property type="entry name" value="Intergrase catalytic core"/>
    <property type="match status" value="1"/>
</dbReference>
<name>A0ABU9K2R5_9BACI</name>
<dbReference type="PANTHER" id="PTHR30349">
    <property type="entry name" value="PHAGE INTEGRASE-RELATED"/>
    <property type="match status" value="1"/>
</dbReference>
<organism evidence="9 10">
    <name type="scientific">Caldifermentibacillus hisashii</name>
    <dbReference type="NCBI Taxonomy" id="996558"/>
    <lineage>
        <taxon>Bacteria</taxon>
        <taxon>Bacillati</taxon>
        <taxon>Bacillota</taxon>
        <taxon>Bacilli</taxon>
        <taxon>Bacillales</taxon>
        <taxon>Bacillaceae</taxon>
        <taxon>Caldifermentibacillus</taxon>
    </lineage>
</organism>
<dbReference type="PROSITE" id="PS51900">
    <property type="entry name" value="CB"/>
    <property type="match status" value="1"/>
</dbReference>
<keyword evidence="6" id="KW-0812">Transmembrane</keyword>
<dbReference type="Pfam" id="PF00589">
    <property type="entry name" value="Phage_integrase"/>
    <property type="match status" value="1"/>
</dbReference>
<dbReference type="InterPro" id="IPR013762">
    <property type="entry name" value="Integrase-like_cat_sf"/>
</dbReference>
<evidence type="ECO:0000256" key="3">
    <source>
        <dbReference type="ARBA" id="ARBA00023125"/>
    </source>
</evidence>
<evidence type="ECO:0000256" key="2">
    <source>
        <dbReference type="ARBA" id="ARBA00022908"/>
    </source>
</evidence>
<reference evidence="9 10" key="1">
    <citation type="submission" date="2024-03" db="EMBL/GenBank/DDBJ databases">
        <title>Bacilli Hybrid Assemblies.</title>
        <authorList>
            <person name="Kovac J."/>
        </authorList>
    </citation>
    <scope>NUCLEOTIDE SEQUENCE [LARGE SCALE GENOMIC DNA]</scope>
    <source>
        <strain evidence="9 10">FSL M8-0022</strain>
    </source>
</reference>
<comment type="similarity">
    <text evidence="1">Belongs to the 'phage' integrase family.</text>
</comment>
<evidence type="ECO:0000259" key="7">
    <source>
        <dbReference type="PROSITE" id="PS51898"/>
    </source>
</evidence>
<dbReference type="RefSeq" id="WP_190300674.1">
    <property type="nucleotide sequence ID" value="NZ_JBBYAK010000001.1"/>
</dbReference>
<keyword evidence="4" id="KW-0233">DNA recombination</keyword>
<proteinExistence type="inferred from homology"/>
<evidence type="ECO:0000313" key="9">
    <source>
        <dbReference type="EMBL" id="MEL3959030.1"/>
    </source>
</evidence>
<dbReference type="CDD" id="cd00397">
    <property type="entry name" value="DNA_BRE_C"/>
    <property type="match status" value="1"/>
</dbReference>
<gene>
    <name evidence="9" type="ORF">NST17_17900</name>
</gene>
<evidence type="ECO:0000259" key="8">
    <source>
        <dbReference type="PROSITE" id="PS51900"/>
    </source>
</evidence>
<evidence type="ECO:0000256" key="1">
    <source>
        <dbReference type="ARBA" id="ARBA00008857"/>
    </source>
</evidence>
<dbReference type="PANTHER" id="PTHR30349:SF41">
    <property type="entry name" value="INTEGRASE_RECOMBINASE PROTEIN MJ0367-RELATED"/>
    <property type="match status" value="1"/>
</dbReference>
<accession>A0ABU9K2R5</accession>
<evidence type="ECO:0000256" key="6">
    <source>
        <dbReference type="SAM" id="Phobius"/>
    </source>
</evidence>
<keyword evidence="3 5" id="KW-0238">DNA-binding</keyword>